<dbReference type="EMBL" id="JBCHKQ010000002">
    <property type="protein sequence ID" value="MEM5947822.1"/>
    <property type="molecule type" value="Genomic_DNA"/>
</dbReference>
<protein>
    <recommendedName>
        <fullName evidence="3">Carbohydrate-binding domain-containing protein</fullName>
    </recommendedName>
</protein>
<dbReference type="RefSeq" id="WP_420069272.1">
    <property type="nucleotide sequence ID" value="NZ_JBCHKQ010000002.1"/>
</dbReference>
<comment type="caution">
    <text evidence="1">The sequence shown here is derived from an EMBL/GenBank/DDBJ whole genome shotgun (WGS) entry which is preliminary data.</text>
</comment>
<evidence type="ECO:0000313" key="2">
    <source>
        <dbReference type="Proteomes" id="UP001466331"/>
    </source>
</evidence>
<name>A0ABU9UCC5_9SPIR</name>
<dbReference type="SUPFAM" id="SSF82185">
    <property type="entry name" value="Histone H3 K4-specific methyltransferase SET7/9 N-terminal domain"/>
    <property type="match status" value="1"/>
</dbReference>
<evidence type="ECO:0008006" key="3">
    <source>
        <dbReference type="Google" id="ProtNLM"/>
    </source>
</evidence>
<sequence>MKIRYYVIALLFLIVLAALHGDDARAYVYNSANWPLYLMQVTDESIVEKIASSDSAFLHSFLDDNSDSLSLLAPGGWMELDKKDSVVVGYFLDKQRFRAVPVVADISASSGGWFSVGDEHMLEEHGRVIEIPLWALNLPSAPVMPDYDFSEWKRYVPSITGRAFERIIKTSDNVSEDIEPEVSRYAGYDFLPDYVWLFKDGLWYAGFADLDCIEGMSVYVYGYDSSDNALWLLELPVLSQGDKGKGYVVQWDDGKPVPVGVFTYANKNIEARWQIDESLLNGVSRVIISVAMSDGKGYREEFIIGSSALSELEDTVSWR</sequence>
<accession>A0ABU9UCC5</accession>
<dbReference type="Proteomes" id="UP001466331">
    <property type="component" value="Unassembled WGS sequence"/>
</dbReference>
<proteinExistence type="predicted"/>
<gene>
    <name evidence="1" type="ORF">WKV44_04615</name>
</gene>
<organism evidence="1 2">
    <name type="scientific">Rarispira pelagica</name>
    <dbReference type="NCBI Taxonomy" id="3141764"/>
    <lineage>
        <taxon>Bacteria</taxon>
        <taxon>Pseudomonadati</taxon>
        <taxon>Spirochaetota</taxon>
        <taxon>Spirochaetia</taxon>
        <taxon>Winmispirales</taxon>
        <taxon>Winmispiraceae</taxon>
        <taxon>Rarispira</taxon>
    </lineage>
</organism>
<reference evidence="1 2" key="1">
    <citation type="submission" date="2024-03" db="EMBL/GenBank/DDBJ databases">
        <title>Ignisphaera cupida sp. nov., a hyperthermophilic hydrolytic archaeon from a hot spring of Kamchatka, and proposal of Ignisphaeraceae fam. nov.</title>
        <authorList>
            <person name="Podosokorskaya O.A."/>
            <person name="Elcheninov A.G."/>
            <person name="Maltseva A.I."/>
            <person name="Zayulina K.S."/>
            <person name="Novikov A."/>
            <person name="Merkel A.Y."/>
        </authorList>
    </citation>
    <scope>NUCLEOTIDE SEQUENCE [LARGE SCALE GENOMIC DNA]</scope>
    <source>
        <strain evidence="1 2">38H-sp</strain>
    </source>
</reference>
<evidence type="ECO:0000313" key="1">
    <source>
        <dbReference type="EMBL" id="MEM5947822.1"/>
    </source>
</evidence>
<keyword evidence="2" id="KW-1185">Reference proteome</keyword>